<dbReference type="InterPro" id="IPR026392">
    <property type="entry name" value="Exo/Archaeosortase_dom"/>
</dbReference>
<evidence type="ECO:0000256" key="2">
    <source>
        <dbReference type="ARBA" id="ARBA00022475"/>
    </source>
</evidence>
<feature type="transmembrane region" description="Helical" evidence="8">
    <location>
        <begin position="163"/>
        <end position="184"/>
    </location>
</feature>
<dbReference type="NCBIfam" id="TIGR04178">
    <property type="entry name" value="exo_archaeo"/>
    <property type="match status" value="1"/>
</dbReference>
<dbReference type="EC" id="3.4.22.-" evidence="9"/>
<evidence type="ECO:0000256" key="3">
    <source>
        <dbReference type="ARBA" id="ARBA00022670"/>
    </source>
</evidence>
<dbReference type="RefSeq" id="WP_381498113.1">
    <property type="nucleotide sequence ID" value="NZ_JBHUOM010000002.1"/>
</dbReference>
<evidence type="ECO:0000313" key="10">
    <source>
        <dbReference type="Proteomes" id="UP001597512"/>
    </source>
</evidence>
<dbReference type="Proteomes" id="UP001597512">
    <property type="component" value="Unassembled WGS sequence"/>
</dbReference>
<accession>A0ABW6ADY6</accession>
<dbReference type="Pfam" id="PF09721">
    <property type="entry name" value="Exosortase_EpsH"/>
    <property type="match status" value="1"/>
</dbReference>
<evidence type="ECO:0000256" key="7">
    <source>
        <dbReference type="ARBA" id="ARBA00023136"/>
    </source>
</evidence>
<evidence type="ECO:0000256" key="1">
    <source>
        <dbReference type="ARBA" id="ARBA00004651"/>
    </source>
</evidence>
<sequence>MLSLDLTTLLSIALLVFASWPGTSVRSHWTGRLLTLLLLSPGLRYFSALFTFPIRLQLSEWAGNLLRLAGLNVQVEGNILINNGIELAVDPACTGLQLTGVSLLLALFMLIWQERQAHKSVSLLWVFAYGLFVLGLTILCNLFRIMLLVAFGAMPGTWAHEGIGLACVAVYTWLPMWAVAGVLVQRLARTSPALEEYTKAQNSMNGWRLGWGTGLLTLGLVVLVLASRPVEPGLTHCRNVHLASIAAGWYKYGHDCQCKTLATGLLQLAKPGILIYLKPQPDWFSADHNPIACWRGSGYELRRIRETVLDGHPAYIGELRKKGKVLHTVWWFSNGAMTTISQLSMRTQMLRGKTEFMLVNVTVDKAKYPFDFE</sequence>
<keyword evidence="5 9" id="KW-0378">Hydrolase</keyword>
<dbReference type="GO" id="GO:0016787">
    <property type="term" value="F:hydrolase activity"/>
    <property type="evidence" value="ECO:0007669"/>
    <property type="project" value="UniProtKB-KW"/>
</dbReference>
<evidence type="ECO:0000256" key="8">
    <source>
        <dbReference type="SAM" id="Phobius"/>
    </source>
</evidence>
<keyword evidence="10" id="KW-1185">Reference proteome</keyword>
<dbReference type="NCBIfam" id="TIGR04476">
    <property type="entry name" value="exosort_XrtN"/>
    <property type="match status" value="1"/>
</dbReference>
<keyword evidence="2" id="KW-1003">Cell membrane</keyword>
<dbReference type="EMBL" id="JBHUOM010000002">
    <property type="protein sequence ID" value="MFD2933609.1"/>
    <property type="molecule type" value="Genomic_DNA"/>
</dbReference>
<feature type="transmembrane region" description="Helical" evidence="8">
    <location>
        <begin position="124"/>
        <end position="151"/>
    </location>
</feature>
<comment type="caution">
    <text evidence="9">The sequence shown here is derived from an EMBL/GenBank/DDBJ whole genome shotgun (WGS) entry which is preliminary data.</text>
</comment>
<keyword evidence="3" id="KW-0645">Protease</keyword>
<name>A0ABW6ADY6_9BACT</name>
<dbReference type="InterPro" id="IPR019127">
    <property type="entry name" value="Exosortase"/>
</dbReference>
<comment type="subcellular location">
    <subcellularLocation>
        <location evidence="1">Cell membrane</location>
        <topology evidence="1">Multi-pass membrane protein</topology>
    </subcellularLocation>
</comment>
<evidence type="ECO:0000256" key="5">
    <source>
        <dbReference type="ARBA" id="ARBA00022801"/>
    </source>
</evidence>
<feature type="transmembrane region" description="Helical" evidence="8">
    <location>
        <begin position="205"/>
        <end position="226"/>
    </location>
</feature>
<protein>
    <submittedName>
        <fullName evidence="9">Exosortase N</fullName>
        <ecNumber evidence="9">3.4.22.-</ecNumber>
    </submittedName>
</protein>
<keyword evidence="7 8" id="KW-0472">Membrane</keyword>
<gene>
    <name evidence="9" type="primary">xrtN</name>
    <name evidence="9" type="ORF">ACFS25_07430</name>
</gene>
<evidence type="ECO:0000256" key="4">
    <source>
        <dbReference type="ARBA" id="ARBA00022692"/>
    </source>
</evidence>
<reference evidence="10" key="1">
    <citation type="journal article" date="2019" name="Int. J. Syst. Evol. Microbiol.">
        <title>The Global Catalogue of Microorganisms (GCM) 10K type strain sequencing project: providing services to taxonomists for standard genome sequencing and annotation.</title>
        <authorList>
            <consortium name="The Broad Institute Genomics Platform"/>
            <consortium name="The Broad Institute Genome Sequencing Center for Infectious Disease"/>
            <person name="Wu L."/>
            <person name="Ma J."/>
        </authorList>
    </citation>
    <scope>NUCLEOTIDE SEQUENCE [LARGE SCALE GENOMIC DNA]</scope>
    <source>
        <strain evidence="10">KCTC 52490</strain>
    </source>
</reference>
<keyword evidence="6 8" id="KW-1133">Transmembrane helix</keyword>
<organism evidence="9 10">
    <name type="scientific">Spirosoma flavum</name>
    <dbReference type="NCBI Taxonomy" id="2048557"/>
    <lineage>
        <taxon>Bacteria</taxon>
        <taxon>Pseudomonadati</taxon>
        <taxon>Bacteroidota</taxon>
        <taxon>Cytophagia</taxon>
        <taxon>Cytophagales</taxon>
        <taxon>Cytophagaceae</taxon>
        <taxon>Spirosoma</taxon>
    </lineage>
</organism>
<feature type="transmembrane region" description="Helical" evidence="8">
    <location>
        <begin position="94"/>
        <end position="112"/>
    </location>
</feature>
<dbReference type="InterPro" id="IPR031006">
    <property type="entry name" value="Exosort_XrtN"/>
</dbReference>
<keyword evidence="4 8" id="KW-0812">Transmembrane</keyword>
<evidence type="ECO:0000313" key="9">
    <source>
        <dbReference type="EMBL" id="MFD2933609.1"/>
    </source>
</evidence>
<proteinExistence type="predicted"/>
<evidence type="ECO:0000256" key="6">
    <source>
        <dbReference type="ARBA" id="ARBA00022989"/>
    </source>
</evidence>